<dbReference type="Proteomes" id="UP000199013">
    <property type="component" value="Unassembled WGS sequence"/>
</dbReference>
<proteinExistence type="predicted"/>
<dbReference type="Pfam" id="PF22742">
    <property type="entry name" value="PspAB"/>
    <property type="match status" value="1"/>
</dbReference>
<name>A0A1C3P1F3_9ACTN</name>
<organism evidence="1 2">
    <name type="scientific">Candidatus Protofrankia californiensis</name>
    <dbReference type="NCBI Taxonomy" id="1839754"/>
    <lineage>
        <taxon>Bacteria</taxon>
        <taxon>Bacillati</taxon>
        <taxon>Actinomycetota</taxon>
        <taxon>Actinomycetes</taxon>
        <taxon>Frankiales</taxon>
        <taxon>Frankiaceae</taxon>
        <taxon>Protofrankia</taxon>
    </lineage>
</organism>
<sequence length="200" mass="21796">MGLLDVLLGRSRPRQPNLDRLFALPSAAITFQTSSGFHPTGVGSVCVRPAEGAAFTGLEREIDQILVLDGGRYEKLTDRFGFRWLVRRTSADDMPGLVTDLHAANSTLRDAGFGPALLCAVVAFSDGSRPFGLVYLFTRGTWYPFAPLAGERRDNPLELQMKATLEGDLPIEPDLSRWFPLWGAPGLDEPPAPGETTAPR</sequence>
<dbReference type="EMBL" id="FLUV01001621">
    <property type="protein sequence ID" value="SBW23600.1"/>
    <property type="molecule type" value="Genomic_DNA"/>
</dbReference>
<dbReference type="InterPro" id="IPR054383">
    <property type="entry name" value="PspAB-like"/>
</dbReference>
<accession>A0A1C3P1F3</accession>
<protein>
    <submittedName>
        <fullName evidence="1">Uncharacterized protein</fullName>
    </submittedName>
</protein>
<keyword evidence="2" id="KW-1185">Reference proteome</keyword>
<dbReference type="AlphaFoldDB" id="A0A1C3P1F3"/>
<evidence type="ECO:0000313" key="1">
    <source>
        <dbReference type="EMBL" id="SBW23600.1"/>
    </source>
</evidence>
<gene>
    <name evidence="1" type="ORF">FDG2_3853</name>
</gene>
<reference evidence="2" key="1">
    <citation type="submission" date="2016-02" db="EMBL/GenBank/DDBJ databases">
        <authorList>
            <person name="Wibberg D."/>
        </authorList>
    </citation>
    <scope>NUCLEOTIDE SEQUENCE [LARGE SCALE GENOMIC DNA]</scope>
</reference>
<evidence type="ECO:0000313" key="2">
    <source>
        <dbReference type="Proteomes" id="UP000199013"/>
    </source>
</evidence>